<reference evidence="3" key="1">
    <citation type="journal article" date="2014" name="Int. J. Syst. Evol. Microbiol.">
        <title>Complete genome sequence of Corynebacterium casei LMG S-19264T (=DSM 44701T), isolated from a smear-ripened cheese.</title>
        <authorList>
            <consortium name="US DOE Joint Genome Institute (JGI-PGF)"/>
            <person name="Walter F."/>
            <person name="Albersmeier A."/>
            <person name="Kalinowski J."/>
            <person name="Ruckert C."/>
        </authorList>
    </citation>
    <scope>NUCLEOTIDE SEQUENCE</scope>
    <source>
        <strain evidence="3">JCM 4790</strain>
    </source>
</reference>
<dbReference type="EMBL" id="BMVU01000077">
    <property type="protein sequence ID" value="GGY11364.1"/>
    <property type="molecule type" value="Genomic_DNA"/>
</dbReference>
<evidence type="ECO:0000256" key="1">
    <source>
        <dbReference type="SAM" id="MobiDB-lite"/>
    </source>
</evidence>
<dbReference type="Proteomes" id="UP000619244">
    <property type="component" value="Unassembled WGS sequence"/>
</dbReference>
<name>A0A918P0L6_9ACTN</name>
<organism evidence="3 4">
    <name type="scientific">Streptomyces minutiscleroticus</name>
    <dbReference type="NCBI Taxonomy" id="68238"/>
    <lineage>
        <taxon>Bacteria</taxon>
        <taxon>Bacillati</taxon>
        <taxon>Actinomycetota</taxon>
        <taxon>Actinomycetes</taxon>
        <taxon>Kitasatosporales</taxon>
        <taxon>Streptomycetaceae</taxon>
        <taxon>Streptomyces</taxon>
    </lineage>
</organism>
<dbReference type="InterPro" id="IPR012334">
    <property type="entry name" value="Pectin_lyas_fold"/>
</dbReference>
<dbReference type="AlphaFoldDB" id="A0A918P0L6"/>
<dbReference type="SUPFAM" id="SSF51126">
    <property type="entry name" value="Pectin lyase-like"/>
    <property type="match status" value="1"/>
</dbReference>
<feature type="region of interest" description="Disordered" evidence="1">
    <location>
        <begin position="1"/>
        <end position="30"/>
    </location>
</feature>
<dbReference type="SMART" id="SM00710">
    <property type="entry name" value="PbH1"/>
    <property type="match status" value="8"/>
</dbReference>
<dbReference type="Pfam" id="PF13229">
    <property type="entry name" value="Beta_helix"/>
    <property type="match status" value="2"/>
</dbReference>
<feature type="domain" description="Right handed beta helix" evidence="2">
    <location>
        <begin position="248"/>
        <end position="326"/>
    </location>
</feature>
<feature type="compositionally biased region" description="Basic residues" evidence="1">
    <location>
        <begin position="20"/>
        <end position="30"/>
    </location>
</feature>
<comment type="caution">
    <text evidence="3">The sequence shown here is derived from an EMBL/GenBank/DDBJ whole genome shotgun (WGS) entry which is preliminary data.</text>
</comment>
<sequence>MTDGTRPFRPVRPPETSRARSAHAARTGRRTGRGWTSALCAAALLAGGAVALAPPAGAAACTGQVRYASSTNTLYLTAGTNTLSGILELCPNAPLVRSGATWQLNASVVVQNGATLRLNGTGAGGDVNTLRLRSSASGDPSQVSSITAQYGTIDINGVKVTSWDEAKKGPDTDPEAAGGKRGRAFIRALSYLDADGTARESRMDIKDSDLGYLGYYAAESYGVSYKARGCGTDAQDVCERLKVRGSQTGSRFHHNYMGTYTFGAYGMTFDGNEYDHNVMYGLDPHDDSDHLKITGNHAHHNGTHGIICSQRCDNLEIVGNEVNDNGVPPYVPPGDDDPSDNQVHGIMLHRGVTDTVVRDNYVHDHPNGAGIAVFDSSDDTVTGNRIERARYGLRYSVGTRDITTSDNTVTDSGLHAVYTYKGSDAPAYTNSTGRPGGLTFSGNTFDGAEGEAMRLNDGDDLTFRDNTFTGAFGTGPVTQRTRGTVIEGGSAPASMAYSVKGDTTTPGGITFRNPSGAVPVRLDAYSTATFVAGGLEPGASYRLTAGGTTVATGKADADGVVTLRAEGSGTASAADYRIQPA</sequence>
<keyword evidence="4" id="KW-1185">Reference proteome</keyword>
<dbReference type="InterPro" id="IPR039448">
    <property type="entry name" value="Beta_helix"/>
</dbReference>
<evidence type="ECO:0000313" key="4">
    <source>
        <dbReference type="Proteomes" id="UP000619244"/>
    </source>
</evidence>
<dbReference type="InterPro" id="IPR011050">
    <property type="entry name" value="Pectin_lyase_fold/virulence"/>
</dbReference>
<protein>
    <recommendedName>
        <fullName evidence="2">Right handed beta helix domain-containing protein</fullName>
    </recommendedName>
</protein>
<dbReference type="Gene3D" id="2.160.20.10">
    <property type="entry name" value="Single-stranded right-handed beta-helix, Pectin lyase-like"/>
    <property type="match status" value="1"/>
</dbReference>
<accession>A0A918P0L6</accession>
<gene>
    <name evidence="3" type="ORF">GCM10010358_74780</name>
</gene>
<feature type="domain" description="Right handed beta helix" evidence="2">
    <location>
        <begin position="340"/>
        <end position="468"/>
    </location>
</feature>
<proteinExistence type="predicted"/>
<reference evidence="3" key="2">
    <citation type="submission" date="2020-09" db="EMBL/GenBank/DDBJ databases">
        <authorList>
            <person name="Sun Q."/>
            <person name="Ohkuma M."/>
        </authorList>
    </citation>
    <scope>NUCLEOTIDE SEQUENCE</scope>
    <source>
        <strain evidence="3">JCM 4790</strain>
    </source>
</reference>
<dbReference type="InterPro" id="IPR006626">
    <property type="entry name" value="PbH1"/>
</dbReference>
<dbReference type="RefSeq" id="WP_190194735.1">
    <property type="nucleotide sequence ID" value="NZ_BMVU01000077.1"/>
</dbReference>
<evidence type="ECO:0000259" key="2">
    <source>
        <dbReference type="Pfam" id="PF13229"/>
    </source>
</evidence>
<evidence type="ECO:0000313" key="3">
    <source>
        <dbReference type="EMBL" id="GGY11364.1"/>
    </source>
</evidence>